<dbReference type="Gene3D" id="3.90.1750.20">
    <property type="entry name" value="Putative Large Serine Recombinase, Chain B, Domain 2"/>
    <property type="match status" value="1"/>
</dbReference>
<dbReference type="GO" id="GO:0003677">
    <property type="term" value="F:DNA binding"/>
    <property type="evidence" value="ECO:0007669"/>
    <property type="project" value="InterPro"/>
</dbReference>
<accession>A0A841LJW3</accession>
<dbReference type="CDD" id="cd03768">
    <property type="entry name" value="SR_ResInv"/>
    <property type="match status" value="1"/>
</dbReference>
<protein>
    <submittedName>
        <fullName evidence="3">DNA invertase Pin-like site-specific DNA recombinase</fullName>
    </submittedName>
</protein>
<dbReference type="Gene3D" id="3.40.50.1390">
    <property type="entry name" value="Resolvase, N-terminal catalytic domain"/>
    <property type="match status" value="1"/>
</dbReference>
<dbReference type="InterPro" id="IPR006119">
    <property type="entry name" value="Resolv_N"/>
</dbReference>
<name>A0A841LJW3_9SPHN</name>
<dbReference type="AlphaFoldDB" id="A0A841LJW3"/>
<dbReference type="InterPro" id="IPR050639">
    <property type="entry name" value="SSR_resolvase"/>
</dbReference>
<dbReference type="Pfam" id="PF07508">
    <property type="entry name" value="Recombinase"/>
    <property type="match status" value="1"/>
</dbReference>
<dbReference type="PROSITE" id="PS51737">
    <property type="entry name" value="RECOMBINASE_DNA_BIND"/>
    <property type="match status" value="1"/>
</dbReference>
<dbReference type="PANTHER" id="PTHR30461">
    <property type="entry name" value="DNA-INVERTASE FROM LAMBDOID PROPHAGE"/>
    <property type="match status" value="1"/>
</dbReference>
<dbReference type="GO" id="GO:0000150">
    <property type="term" value="F:DNA strand exchange activity"/>
    <property type="evidence" value="ECO:0007669"/>
    <property type="project" value="InterPro"/>
</dbReference>
<dbReference type="SUPFAM" id="SSF53041">
    <property type="entry name" value="Resolvase-like"/>
    <property type="match status" value="1"/>
</dbReference>
<evidence type="ECO:0000313" key="3">
    <source>
        <dbReference type="EMBL" id="MBB6229522.1"/>
    </source>
</evidence>
<dbReference type="Proteomes" id="UP000538147">
    <property type="component" value="Unassembled WGS sequence"/>
</dbReference>
<keyword evidence="4" id="KW-1185">Reference proteome</keyword>
<comment type="caution">
    <text evidence="3">The sequence shown here is derived from an EMBL/GenBank/DDBJ whole genome shotgun (WGS) entry which is preliminary data.</text>
</comment>
<dbReference type="InterPro" id="IPR038109">
    <property type="entry name" value="DNA_bind_recomb_sf"/>
</dbReference>
<gene>
    <name evidence="3" type="ORF">FHS79_003725</name>
</gene>
<feature type="domain" description="Resolvase/invertase-type recombinase catalytic" evidence="1">
    <location>
        <begin position="8"/>
        <end position="160"/>
    </location>
</feature>
<dbReference type="PROSITE" id="PS51736">
    <property type="entry name" value="RECOMBINASES_3"/>
    <property type="match status" value="1"/>
</dbReference>
<dbReference type="Pfam" id="PF00239">
    <property type="entry name" value="Resolvase"/>
    <property type="match status" value="1"/>
</dbReference>
<feature type="domain" description="Recombinase" evidence="2">
    <location>
        <begin position="168"/>
        <end position="282"/>
    </location>
</feature>
<reference evidence="3 4" key="1">
    <citation type="submission" date="2020-08" db="EMBL/GenBank/DDBJ databases">
        <title>Genomic Encyclopedia of Type Strains, Phase IV (KMG-IV): sequencing the most valuable type-strain genomes for metagenomic binning, comparative biology and taxonomic classification.</title>
        <authorList>
            <person name="Goeker M."/>
        </authorList>
    </citation>
    <scope>NUCLEOTIDE SEQUENCE [LARGE SCALE GENOMIC DNA]</scope>
    <source>
        <strain evidence="3 4">DSM 102189</strain>
    </source>
</reference>
<organism evidence="3 4">
    <name type="scientific">Polymorphobacter multimanifer</name>
    <dbReference type="NCBI Taxonomy" id="1070431"/>
    <lineage>
        <taxon>Bacteria</taxon>
        <taxon>Pseudomonadati</taxon>
        <taxon>Pseudomonadota</taxon>
        <taxon>Alphaproteobacteria</taxon>
        <taxon>Sphingomonadales</taxon>
        <taxon>Sphingosinicellaceae</taxon>
        <taxon>Polymorphobacter</taxon>
    </lineage>
</organism>
<dbReference type="RefSeq" id="WP_184203274.1">
    <property type="nucleotide sequence ID" value="NZ_JACIIV010000061.1"/>
</dbReference>
<evidence type="ECO:0000259" key="2">
    <source>
        <dbReference type="PROSITE" id="PS51737"/>
    </source>
</evidence>
<dbReference type="InterPro" id="IPR036162">
    <property type="entry name" value="Resolvase-like_N_sf"/>
</dbReference>
<dbReference type="SMART" id="SM00857">
    <property type="entry name" value="Resolvase"/>
    <property type="match status" value="1"/>
</dbReference>
<dbReference type="PANTHER" id="PTHR30461:SF23">
    <property type="entry name" value="DNA RECOMBINASE-RELATED"/>
    <property type="match status" value="1"/>
</dbReference>
<sequence>MSEHKTIRCAIYTRKSTEEGLEQAFNSLDAQREACVAYIASQRHEGWVLSPELYDDGGFSGGNMNRPGLTQLMAEVQAGRIQVIVVYKVDRLTRSLADFAKIVEVLDAAGASFVSVTQSFNTTTSMGRLTLNVLLSFAQFEREVTGERIRDKIAASKRKGMWMGGPVPLGYDVQDRKLVVNRAEAATVQRIFARYLELGSVVATVEAVNREGLVTKVSATSAGGTRGGIAWARGSLAHLLTNRVYIGEVIHKGEHFQGEHEAITSTDVWEATQAQLASNRIARASEQNLQHNKMLRGLLYDGLGRRMHGSQANRGAKRYHYYITNPTDAEITIGPSRRVPASELEATVIQRLRAFLTNAASLDEAAARMQLPDDQLTNFILSARALAAAVDDVPSAAASLLRRVDVHDDRIELIICLAALLPEAVAQITPSPTAKVSAASRTAYQLSVPMTRIRRGKEVRLVIGDDTISPPSQADPSLIKLMANARGAWQAMLAAGDAPIAKVAVTQGYSVDHFTRLLRISTLAPCIVNAIVRGRQPITLTRQRLAKLTNVPTDWAEQRAVVSQVVV</sequence>
<dbReference type="EMBL" id="JACIIV010000061">
    <property type="protein sequence ID" value="MBB6229522.1"/>
    <property type="molecule type" value="Genomic_DNA"/>
</dbReference>
<evidence type="ECO:0000259" key="1">
    <source>
        <dbReference type="PROSITE" id="PS51736"/>
    </source>
</evidence>
<evidence type="ECO:0000313" key="4">
    <source>
        <dbReference type="Proteomes" id="UP000538147"/>
    </source>
</evidence>
<dbReference type="InterPro" id="IPR011109">
    <property type="entry name" value="DNA_bind_recombinase_dom"/>
</dbReference>
<proteinExistence type="predicted"/>